<evidence type="ECO:0000256" key="2">
    <source>
        <dbReference type="SAM" id="SignalP"/>
    </source>
</evidence>
<proteinExistence type="predicted"/>
<dbReference type="PROSITE" id="PS51257">
    <property type="entry name" value="PROKAR_LIPOPROTEIN"/>
    <property type="match status" value="1"/>
</dbReference>
<dbReference type="InterPro" id="IPR011990">
    <property type="entry name" value="TPR-like_helical_dom_sf"/>
</dbReference>
<name>A0A560FC43_9PROT</name>
<keyword evidence="1" id="KW-1133">Transmembrane helix</keyword>
<comment type="caution">
    <text evidence="3">The sequence shown here is derived from an EMBL/GenBank/DDBJ whole genome shotgun (WGS) entry which is preliminary data.</text>
</comment>
<dbReference type="AlphaFoldDB" id="A0A560FC43"/>
<dbReference type="RefSeq" id="WP_145619653.1">
    <property type="nucleotide sequence ID" value="NZ_JAYNFR010000003.1"/>
</dbReference>
<evidence type="ECO:0000313" key="3">
    <source>
        <dbReference type="EMBL" id="TWB19150.1"/>
    </source>
</evidence>
<dbReference type="Proteomes" id="UP000316545">
    <property type="component" value="Unassembled WGS sequence"/>
</dbReference>
<keyword evidence="2" id="KW-0732">Signal</keyword>
<dbReference type="SUPFAM" id="SSF48452">
    <property type="entry name" value="TPR-like"/>
    <property type="match status" value="1"/>
</dbReference>
<gene>
    <name evidence="3" type="ORF">FBZ88_1222</name>
</gene>
<evidence type="ECO:0008006" key="5">
    <source>
        <dbReference type="Google" id="ProtNLM"/>
    </source>
</evidence>
<keyword evidence="4" id="KW-1185">Reference proteome</keyword>
<keyword evidence="1" id="KW-0812">Transmembrane</keyword>
<evidence type="ECO:0000313" key="4">
    <source>
        <dbReference type="Proteomes" id="UP000316545"/>
    </source>
</evidence>
<feature type="signal peptide" evidence="2">
    <location>
        <begin position="1"/>
        <end position="25"/>
    </location>
</feature>
<accession>A0A560FC43</accession>
<dbReference type="Gene3D" id="1.25.40.10">
    <property type="entry name" value="Tetratricopeptide repeat domain"/>
    <property type="match status" value="1"/>
</dbReference>
<keyword evidence="1" id="KW-0472">Membrane</keyword>
<reference evidence="3 4" key="1">
    <citation type="submission" date="2019-06" db="EMBL/GenBank/DDBJ databases">
        <title>Genomic Encyclopedia of Type Strains, Phase IV (KMG-V): Genome sequencing to study the core and pangenomes of soil and plant-associated prokaryotes.</title>
        <authorList>
            <person name="Whitman W."/>
        </authorList>
    </citation>
    <scope>NUCLEOTIDE SEQUENCE [LARGE SCALE GENOMIC DNA]</scope>
    <source>
        <strain evidence="3 4">BR 11865</strain>
    </source>
</reference>
<sequence length="815" mass="86677">MSAPSPRVLTLSVLLLTGAAGIAIACGPDFPWQLLDRREVTLAETPANPFAWEAAHLVPAPTDTMKAVENRWATDDTRAKLRTDAETAGLPADAAALIAALRAAGDGDKAYALGEKLPAAVRLYTAAAVDYKAGRLDQAAARFQAILDLPAADGAPRAVWAAYMLGRVAAKREQADTAVAAFAKARALAQGGAPDPLGLGVASLGEEARIRLAQAGLSLVTTAETDDDTVAGSLPATLRLETTGPLDVAALSQAIGLYAQQAAHDSYNGVSSLNIIALHLLEHAEPLKAAITDPLVQRLLAAHVLAFEEDLPRQAKAWDASRHDPGETYKAPPAPHLAALSTALTEARIGDAGGPAPAAADQLAALAYRKGDYDLAGRLAAMRPGPLASWVLAKLALQKGDLMQAAKFYAQASAAFPAAGDGPQGGALSAAERGRLAGEGGTVALARGEYVAALDQLMPMADTYWGDVVHIAERVLTVDELKAYVDAKVPASVVAGWTQTVDNKQWPNTLLDTMGVGYKYDEEADRLRYQGAPLALRSLLARRLMRAGRGKEALAYYHNPAVAKDARAYLDARDDAGNAWWAASRARAWFQAAQLARMKGMEIMGTEGVPDEAALQGAYDAGIGQAMLPPAGAPYVTDGERKRFADSAPQPDQRFHYRFIATDAAEHAADQLPHTSQAYAATLCWAVTYAQDQRIATWTNDPATIEDPYWQSVVRRIIERDKQAQGRVAALYQRYLKTGPHQAWAAHFGRACPAPDFDAAAKEWWRAPARQAHRWIARNHRKALIGGAAVLAVLVAGTALLLVRRRRSPSAKGVS</sequence>
<protein>
    <recommendedName>
        <fullName evidence="5">Tetratricopeptide repeat protein</fullName>
    </recommendedName>
</protein>
<dbReference type="EMBL" id="VITO01000022">
    <property type="protein sequence ID" value="TWB19150.1"/>
    <property type="molecule type" value="Genomic_DNA"/>
</dbReference>
<evidence type="ECO:0000256" key="1">
    <source>
        <dbReference type="SAM" id="Phobius"/>
    </source>
</evidence>
<organism evidence="3 4">
    <name type="scientific">Nitrospirillum amazonense</name>
    <dbReference type="NCBI Taxonomy" id="28077"/>
    <lineage>
        <taxon>Bacteria</taxon>
        <taxon>Pseudomonadati</taxon>
        <taxon>Pseudomonadota</taxon>
        <taxon>Alphaproteobacteria</taxon>
        <taxon>Rhodospirillales</taxon>
        <taxon>Azospirillaceae</taxon>
        <taxon>Nitrospirillum</taxon>
    </lineage>
</organism>
<feature type="transmembrane region" description="Helical" evidence="1">
    <location>
        <begin position="783"/>
        <end position="803"/>
    </location>
</feature>
<feature type="chain" id="PRO_5021843966" description="Tetratricopeptide repeat protein" evidence="2">
    <location>
        <begin position="26"/>
        <end position="815"/>
    </location>
</feature>